<dbReference type="AlphaFoldDB" id="A0A371Q007"/>
<comment type="caution">
    <text evidence="2">The sequence shown here is derived from an EMBL/GenBank/DDBJ whole genome shotgun (WGS) entry which is preliminary data.</text>
</comment>
<evidence type="ECO:0000313" key="2">
    <source>
        <dbReference type="EMBL" id="REK88086.1"/>
    </source>
</evidence>
<dbReference type="EMBL" id="QUAC01000185">
    <property type="protein sequence ID" value="REK88086.1"/>
    <property type="molecule type" value="Genomic_DNA"/>
</dbReference>
<keyword evidence="1" id="KW-0732">Signal</keyword>
<feature type="signal peptide" evidence="1">
    <location>
        <begin position="1"/>
        <end position="31"/>
    </location>
</feature>
<protein>
    <submittedName>
        <fullName evidence="2">Uncharacterized protein</fullName>
    </submittedName>
</protein>
<organism evidence="2 3">
    <name type="scientific">Streptomyces inhibens</name>
    <dbReference type="NCBI Taxonomy" id="2293571"/>
    <lineage>
        <taxon>Bacteria</taxon>
        <taxon>Bacillati</taxon>
        <taxon>Actinomycetota</taxon>
        <taxon>Actinomycetes</taxon>
        <taxon>Kitasatosporales</taxon>
        <taxon>Streptomycetaceae</taxon>
        <taxon>Streptomyces</taxon>
    </lineage>
</organism>
<reference evidence="2 3" key="1">
    <citation type="submission" date="2018-08" db="EMBL/GenBank/DDBJ databases">
        <title>Streptomyces NEAU-D10 sp. nov., a novel Actinomycete isolated from soil.</title>
        <authorList>
            <person name="Jin L."/>
        </authorList>
    </citation>
    <scope>NUCLEOTIDE SEQUENCE [LARGE SCALE GENOMIC DNA]</scope>
    <source>
        <strain evidence="2 3">NEAU-D10</strain>
    </source>
</reference>
<evidence type="ECO:0000256" key="1">
    <source>
        <dbReference type="SAM" id="SignalP"/>
    </source>
</evidence>
<proteinExistence type="predicted"/>
<name>A0A371Q007_STRIH</name>
<accession>A0A371Q007</accession>
<dbReference type="Proteomes" id="UP000262477">
    <property type="component" value="Unassembled WGS sequence"/>
</dbReference>
<evidence type="ECO:0000313" key="3">
    <source>
        <dbReference type="Proteomes" id="UP000262477"/>
    </source>
</evidence>
<feature type="chain" id="PRO_5017002006" evidence="1">
    <location>
        <begin position="32"/>
        <end position="158"/>
    </location>
</feature>
<keyword evidence="3" id="KW-1185">Reference proteome</keyword>
<gene>
    <name evidence="2" type="ORF">DY245_23375</name>
</gene>
<sequence length="158" mass="16921">MSVRKSSLSVCLGASLLVAVALSASATTAGAAPVPGAEKRCSIEDFRTNDGLKQMSSKVELCASTDGKTLEYGLASARCFISYPLSSWSELPECYVNASNLRSVSKNGVPLDVKELRYAGPGTYRFTLRLHVDGHDGGRQIDTWVDGEPTYQLNLTTP</sequence>